<reference evidence="2 3" key="1">
    <citation type="submission" date="2020-07" db="EMBL/GenBank/DDBJ databases">
        <title>Huge and variable diversity of episymbiotic CPR bacteria and DPANN archaea in groundwater ecosystems.</title>
        <authorList>
            <person name="He C.Y."/>
            <person name="Keren R."/>
            <person name="Whittaker M."/>
            <person name="Farag I.F."/>
            <person name="Doudna J."/>
            <person name="Cate J.H.D."/>
            <person name="Banfield J.F."/>
        </authorList>
    </citation>
    <scope>NUCLEOTIDE SEQUENCE [LARGE SCALE GENOMIC DNA]</scope>
    <source>
        <strain evidence="2">NC_groundwater_70_Ag_B-0.1um_54_66</strain>
    </source>
</reference>
<evidence type="ECO:0008006" key="4">
    <source>
        <dbReference type="Google" id="ProtNLM"/>
    </source>
</evidence>
<keyword evidence="1" id="KW-0732">Signal</keyword>
<sequence>MRRLTRSITLQCLMIFTLAMAWVSPACAFISGDVTIIEICGADGIMNIAVPADQAPDLPHGKSQSHDCNFCMAQAMGKALTTPDQAIIDFSYVYEREGAIAPAYGISFAFDRELPVRGPPFIL</sequence>
<evidence type="ECO:0000256" key="1">
    <source>
        <dbReference type="SAM" id="SignalP"/>
    </source>
</evidence>
<protein>
    <recommendedName>
        <fullName evidence="4">DUF2946 domain-containing protein</fullName>
    </recommendedName>
</protein>
<organism evidence="2 3">
    <name type="scientific">Micavibrio aeruginosavorus</name>
    <dbReference type="NCBI Taxonomy" id="349221"/>
    <lineage>
        <taxon>Bacteria</taxon>
        <taxon>Pseudomonadati</taxon>
        <taxon>Bdellovibrionota</taxon>
        <taxon>Bdellovibrionia</taxon>
        <taxon>Bdellovibrionales</taxon>
        <taxon>Pseudobdellovibrionaceae</taxon>
        <taxon>Micavibrio</taxon>
    </lineage>
</organism>
<gene>
    <name evidence="2" type="ORF">HYS17_04450</name>
</gene>
<dbReference type="Proteomes" id="UP000595362">
    <property type="component" value="Chromosome"/>
</dbReference>
<evidence type="ECO:0000313" key="2">
    <source>
        <dbReference type="EMBL" id="QQG37020.1"/>
    </source>
</evidence>
<name>A0A7T5R3W6_9BACT</name>
<feature type="chain" id="PRO_5032580971" description="DUF2946 domain-containing protein" evidence="1">
    <location>
        <begin position="29"/>
        <end position="123"/>
    </location>
</feature>
<evidence type="ECO:0000313" key="3">
    <source>
        <dbReference type="Proteomes" id="UP000595362"/>
    </source>
</evidence>
<accession>A0A7T5R3W6</accession>
<dbReference type="AlphaFoldDB" id="A0A7T5R3W6"/>
<dbReference type="EMBL" id="CP066681">
    <property type="protein sequence ID" value="QQG37020.1"/>
    <property type="molecule type" value="Genomic_DNA"/>
</dbReference>
<proteinExistence type="predicted"/>
<feature type="signal peptide" evidence="1">
    <location>
        <begin position="1"/>
        <end position="28"/>
    </location>
</feature>